<sequence>MACMPSPTRCPKTGTYLYRKAVPERLRSLIGKREWKVSLHTKDFSEARIRFAAESAKCEAAFAAAEAQLQGVVLLIPSDAPKLADRWKKHVLETWQQDHSSIEAFLARDSEGGAVAFSSVAPAAPEDTVLPLLREELQRQKLPMPAQHSPTYAPLVAEFARSWVSLCEYAELRAHDDWRSAPDTSAAGQPLALEATTPKAPKLSEAFDAWSSFTKATATSQRTSDNTSNDYATTVRRFVELYGDLPVTEISRAKVFSFYEALSQIPVKGIPRGLAAAAAIEQAKAQGLPLPSIHSVKKRLKSLAAVLSHARQQGHIAEEPVSASGVLSRLSKSARKVETRSRSDKTYTRKELTAILGSALFHGKWSPARADYGKAPYWLPLLMAYTGARREELAQLLTKDVKHDAEAACWYLDISDSDGKTTKTADSNRRMPLHGDLLALGFVEYAQSLPKDGRLFPALPYNARNGYGAAFGKLWQKYLTKELGLISSVSPSHGFRHTFKTLCREVGIPREVGDWMVGHSSPTVGDSYGENPLTRMARELTKFPRLAVEAGLLKEA</sequence>
<dbReference type="InterPro" id="IPR011010">
    <property type="entry name" value="DNA_brk_join_enz"/>
</dbReference>
<dbReference type="RefSeq" id="WP_074870473.1">
    <property type="nucleotide sequence ID" value="NZ_FOAS01000020.1"/>
</dbReference>
<accession>A0A1H7SQ09</accession>
<dbReference type="InterPro" id="IPR013762">
    <property type="entry name" value="Integrase-like_cat_sf"/>
</dbReference>
<keyword evidence="3" id="KW-0238">DNA-binding</keyword>
<evidence type="ECO:0000256" key="1">
    <source>
        <dbReference type="ARBA" id="ARBA00008857"/>
    </source>
</evidence>
<reference evidence="6 7" key="1">
    <citation type="submission" date="2016-10" db="EMBL/GenBank/DDBJ databases">
        <authorList>
            <person name="de Groot N.N."/>
        </authorList>
    </citation>
    <scope>NUCLEOTIDE SEQUENCE [LARGE SCALE GENOMIC DNA]</scope>
    <source>
        <strain evidence="6 7">JCM 19513</strain>
    </source>
</reference>
<dbReference type="GO" id="GO:0003677">
    <property type="term" value="F:DNA binding"/>
    <property type="evidence" value="ECO:0007669"/>
    <property type="project" value="UniProtKB-KW"/>
</dbReference>
<dbReference type="InterPro" id="IPR046668">
    <property type="entry name" value="DUF6538"/>
</dbReference>
<name>A0A1H7SQ09_9GAMM</name>
<evidence type="ECO:0000259" key="5">
    <source>
        <dbReference type="PROSITE" id="PS51898"/>
    </source>
</evidence>
<dbReference type="Gene3D" id="1.10.443.10">
    <property type="entry name" value="Intergrase catalytic core"/>
    <property type="match status" value="1"/>
</dbReference>
<keyword evidence="2" id="KW-0229">DNA integration</keyword>
<evidence type="ECO:0000256" key="3">
    <source>
        <dbReference type="ARBA" id="ARBA00023125"/>
    </source>
</evidence>
<dbReference type="CDD" id="cd01184">
    <property type="entry name" value="INT_C_like_1"/>
    <property type="match status" value="1"/>
</dbReference>
<dbReference type="GO" id="GO:0015074">
    <property type="term" value="P:DNA integration"/>
    <property type="evidence" value="ECO:0007669"/>
    <property type="project" value="UniProtKB-KW"/>
</dbReference>
<dbReference type="EMBL" id="FOAS01000020">
    <property type="protein sequence ID" value="SEL74538.1"/>
    <property type="molecule type" value="Genomic_DNA"/>
</dbReference>
<protein>
    <submittedName>
        <fullName evidence="6">Integrase</fullName>
    </submittedName>
</protein>
<proteinExistence type="inferred from homology"/>
<evidence type="ECO:0000256" key="4">
    <source>
        <dbReference type="ARBA" id="ARBA00023172"/>
    </source>
</evidence>
<dbReference type="InterPro" id="IPR050090">
    <property type="entry name" value="Tyrosine_recombinase_XerCD"/>
</dbReference>
<evidence type="ECO:0000256" key="2">
    <source>
        <dbReference type="ARBA" id="ARBA00022908"/>
    </source>
</evidence>
<organism evidence="6 7">
    <name type="scientific">Atopomonas hussainii</name>
    <dbReference type="NCBI Taxonomy" id="1429083"/>
    <lineage>
        <taxon>Bacteria</taxon>
        <taxon>Pseudomonadati</taxon>
        <taxon>Pseudomonadota</taxon>
        <taxon>Gammaproteobacteria</taxon>
        <taxon>Pseudomonadales</taxon>
        <taxon>Pseudomonadaceae</taxon>
        <taxon>Atopomonas</taxon>
    </lineage>
</organism>
<gene>
    <name evidence="6" type="ORF">SAMN05216214_12010</name>
</gene>
<dbReference type="AlphaFoldDB" id="A0A1H7SQ09"/>
<feature type="domain" description="Tyr recombinase" evidence="5">
    <location>
        <begin position="342"/>
        <end position="542"/>
    </location>
</feature>
<evidence type="ECO:0000313" key="7">
    <source>
        <dbReference type="Proteomes" id="UP000185766"/>
    </source>
</evidence>
<dbReference type="Proteomes" id="UP000185766">
    <property type="component" value="Unassembled WGS sequence"/>
</dbReference>
<dbReference type="Gene3D" id="1.10.150.130">
    <property type="match status" value="1"/>
</dbReference>
<dbReference type="SUPFAM" id="SSF56349">
    <property type="entry name" value="DNA breaking-rejoining enzymes"/>
    <property type="match status" value="1"/>
</dbReference>
<dbReference type="InterPro" id="IPR010998">
    <property type="entry name" value="Integrase_recombinase_N"/>
</dbReference>
<dbReference type="Pfam" id="PF20172">
    <property type="entry name" value="DUF6538"/>
    <property type="match status" value="1"/>
</dbReference>
<dbReference type="PANTHER" id="PTHR30349">
    <property type="entry name" value="PHAGE INTEGRASE-RELATED"/>
    <property type="match status" value="1"/>
</dbReference>
<keyword evidence="4" id="KW-0233">DNA recombination</keyword>
<dbReference type="InterPro" id="IPR002104">
    <property type="entry name" value="Integrase_catalytic"/>
</dbReference>
<dbReference type="GO" id="GO:0006310">
    <property type="term" value="P:DNA recombination"/>
    <property type="evidence" value="ECO:0007669"/>
    <property type="project" value="UniProtKB-KW"/>
</dbReference>
<dbReference type="PANTHER" id="PTHR30349:SF41">
    <property type="entry name" value="INTEGRASE_RECOMBINASE PROTEIN MJ0367-RELATED"/>
    <property type="match status" value="1"/>
</dbReference>
<evidence type="ECO:0000313" key="6">
    <source>
        <dbReference type="EMBL" id="SEL74538.1"/>
    </source>
</evidence>
<dbReference type="PROSITE" id="PS51898">
    <property type="entry name" value="TYR_RECOMBINASE"/>
    <property type="match status" value="1"/>
</dbReference>
<keyword evidence="7" id="KW-1185">Reference proteome</keyword>
<comment type="similarity">
    <text evidence="1">Belongs to the 'phage' integrase family.</text>
</comment>